<name>A0ABV3S6C0_9GAMM</name>
<dbReference type="InterPro" id="IPR008978">
    <property type="entry name" value="HSP20-like_chaperone"/>
</dbReference>
<accession>A0ABV3S6C0</accession>
<comment type="caution">
    <text evidence="4">The sequence shown here is derived from an EMBL/GenBank/DDBJ whole genome shotgun (WGS) entry which is preliminary data.</text>
</comment>
<dbReference type="PROSITE" id="PS01031">
    <property type="entry name" value="SHSP"/>
    <property type="match status" value="1"/>
</dbReference>
<dbReference type="PANTHER" id="PTHR11527">
    <property type="entry name" value="HEAT-SHOCK PROTEIN 20 FAMILY MEMBER"/>
    <property type="match status" value="1"/>
</dbReference>
<organism evidence="4 5">
    <name type="scientific">Spiribacter onubensis</name>
    <dbReference type="NCBI Taxonomy" id="3122420"/>
    <lineage>
        <taxon>Bacteria</taxon>
        <taxon>Pseudomonadati</taxon>
        <taxon>Pseudomonadota</taxon>
        <taxon>Gammaproteobacteria</taxon>
        <taxon>Chromatiales</taxon>
        <taxon>Ectothiorhodospiraceae</taxon>
        <taxon>Spiribacter</taxon>
    </lineage>
</organism>
<keyword evidence="5" id="KW-1185">Reference proteome</keyword>
<dbReference type="EMBL" id="JBAKFJ010000001">
    <property type="protein sequence ID" value="MEX0385661.1"/>
    <property type="molecule type" value="Genomic_DNA"/>
</dbReference>
<dbReference type="SUPFAM" id="SSF49764">
    <property type="entry name" value="HSP20-like chaperones"/>
    <property type="match status" value="1"/>
</dbReference>
<evidence type="ECO:0000256" key="1">
    <source>
        <dbReference type="PROSITE-ProRule" id="PRU00285"/>
    </source>
</evidence>
<sequence length="148" mass="16793">MDLKPYRPMGGLFDLHRELNRFFESPWATTTPDGSTVETSQWVPAVDIREAADHYEVEADIPGVKPSDIEVTMEHGMLSIQGERHYESSREEHGARRLERSHGVFYRRFALPDDADPDAIEAKGDNGVLTVTIGKQKEAHSRRIPVKH</sequence>
<feature type="domain" description="SHSP" evidence="3">
    <location>
        <begin position="37"/>
        <end position="148"/>
    </location>
</feature>
<evidence type="ECO:0000259" key="3">
    <source>
        <dbReference type="PROSITE" id="PS01031"/>
    </source>
</evidence>
<proteinExistence type="inferred from homology"/>
<gene>
    <name evidence="4" type="ORF">V6X64_01455</name>
</gene>
<reference evidence="4 5" key="1">
    <citation type="submission" date="2024-02" db="EMBL/GenBank/DDBJ databases">
        <title>New especies of Spiribacter isolated from saline water.</title>
        <authorList>
            <person name="Leon M.J."/>
            <person name="De La Haba R."/>
            <person name="Sanchez-Porro C."/>
            <person name="Ventosa A."/>
        </authorList>
    </citation>
    <scope>NUCLEOTIDE SEQUENCE [LARGE SCALE GENOMIC DNA]</scope>
    <source>
        <strain evidence="5">ag22IC4-227</strain>
    </source>
</reference>
<comment type="similarity">
    <text evidence="1 2">Belongs to the small heat shock protein (HSP20) family.</text>
</comment>
<dbReference type="Pfam" id="PF00011">
    <property type="entry name" value="HSP20"/>
    <property type="match status" value="1"/>
</dbReference>
<dbReference type="InterPro" id="IPR002068">
    <property type="entry name" value="A-crystallin/Hsp20_dom"/>
</dbReference>
<dbReference type="Proteomes" id="UP001556653">
    <property type="component" value="Unassembled WGS sequence"/>
</dbReference>
<dbReference type="CDD" id="cd06464">
    <property type="entry name" value="ACD_sHsps-like"/>
    <property type="match status" value="1"/>
</dbReference>
<dbReference type="InterPro" id="IPR031107">
    <property type="entry name" value="Small_HSP"/>
</dbReference>
<dbReference type="RefSeq" id="WP_367966142.1">
    <property type="nucleotide sequence ID" value="NZ_JBAKFI010000003.1"/>
</dbReference>
<evidence type="ECO:0000256" key="2">
    <source>
        <dbReference type="RuleBase" id="RU003616"/>
    </source>
</evidence>
<dbReference type="Gene3D" id="2.60.40.790">
    <property type="match status" value="1"/>
</dbReference>
<protein>
    <submittedName>
        <fullName evidence="4">Hsp20/alpha crystallin family protein</fullName>
    </submittedName>
</protein>
<evidence type="ECO:0000313" key="4">
    <source>
        <dbReference type="EMBL" id="MEX0385661.1"/>
    </source>
</evidence>
<evidence type="ECO:0000313" key="5">
    <source>
        <dbReference type="Proteomes" id="UP001556653"/>
    </source>
</evidence>